<dbReference type="GO" id="GO:0009116">
    <property type="term" value="P:nucleoside metabolic process"/>
    <property type="evidence" value="ECO:0007669"/>
    <property type="project" value="InterPro"/>
</dbReference>
<evidence type="ECO:0000313" key="4">
    <source>
        <dbReference type="Proteomes" id="UP000480548"/>
    </source>
</evidence>
<dbReference type="Proteomes" id="UP000480548">
    <property type="component" value="Unassembled WGS sequence"/>
</dbReference>
<evidence type="ECO:0000256" key="1">
    <source>
        <dbReference type="ARBA" id="ARBA00009207"/>
    </source>
</evidence>
<feature type="compositionally biased region" description="Low complexity" evidence="2">
    <location>
        <begin position="347"/>
        <end position="358"/>
    </location>
</feature>
<dbReference type="GO" id="GO:0003824">
    <property type="term" value="F:catalytic activity"/>
    <property type="evidence" value="ECO:0007669"/>
    <property type="project" value="InterPro"/>
</dbReference>
<feature type="compositionally biased region" description="Polar residues" evidence="2">
    <location>
        <begin position="391"/>
        <end position="438"/>
    </location>
</feature>
<dbReference type="GO" id="GO:0030289">
    <property type="term" value="C:protein phosphatase 4 complex"/>
    <property type="evidence" value="ECO:0007669"/>
    <property type="project" value="InterPro"/>
</dbReference>
<dbReference type="PANTHER" id="PTHR46082">
    <property type="entry name" value="ATP/GTP-BINDING PROTEIN-RELATED"/>
    <property type="match status" value="1"/>
</dbReference>
<proteinExistence type="inferred from homology"/>
<evidence type="ECO:0000256" key="2">
    <source>
        <dbReference type="SAM" id="MobiDB-lite"/>
    </source>
</evidence>
<dbReference type="Pfam" id="PF09184">
    <property type="entry name" value="PPP4R2"/>
    <property type="match status" value="1"/>
</dbReference>
<feature type="region of interest" description="Disordered" evidence="2">
    <location>
        <begin position="337"/>
        <end position="438"/>
    </location>
</feature>
<dbReference type="AlphaFoldDB" id="A0A7C8JPB1"/>
<feature type="region of interest" description="Disordered" evidence="2">
    <location>
        <begin position="596"/>
        <end position="653"/>
    </location>
</feature>
<dbReference type="GO" id="GO:0019888">
    <property type="term" value="F:protein phosphatase regulator activity"/>
    <property type="evidence" value="ECO:0007669"/>
    <property type="project" value="InterPro"/>
</dbReference>
<reference evidence="3 4" key="1">
    <citation type="submission" date="2019-06" db="EMBL/GenBank/DDBJ databases">
        <authorList>
            <person name="Palmer J.M."/>
        </authorList>
    </citation>
    <scope>NUCLEOTIDE SEQUENCE [LARGE SCALE GENOMIC DNA]</scope>
    <source>
        <strain evidence="3 4">TWF703</strain>
    </source>
</reference>
<feature type="compositionally biased region" description="Basic and acidic residues" evidence="2">
    <location>
        <begin position="629"/>
        <end position="653"/>
    </location>
</feature>
<dbReference type="InterPro" id="IPR053137">
    <property type="entry name" value="NLR-like"/>
</dbReference>
<organism evidence="3 4">
    <name type="scientific">Orbilia oligospora</name>
    <name type="common">Nematode-trapping fungus</name>
    <name type="synonym">Arthrobotrys oligospora</name>
    <dbReference type="NCBI Taxonomy" id="2813651"/>
    <lineage>
        <taxon>Eukaryota</taxon>
        <taxon>Fungi</taxon>
        <taxon>Dikarya</taxon>
        <taxon>Ascomycota</taxon>
        <taxon>Pezizomycotina</taxon>
        <taxon>Orbiliomycetes</taxon>
        <taxon>Orbiliales</taxon>
        <taxon>Orbiliaceae</taxon>
        <taxon>Orbilia</taxon>
    </lineage>
</organism>
<dbReference type="InterPro" id="IPR015267">
    <property type="entry name" value="PPP4R2"/>
</dbReference>
<comment type="caution">
    <text evidence="3">The sequence shown here is derived from an EMBL/GenBank/DDBJ whole genome shotgun (WGS) entry which is preliminary data.</text>
</comment>
<comment type="similarity">
    <text evidence="1">Belongs to the PPP4R2 family.</text>
</comment>
<accession>A0A7C8JPB1</accession>
<dbReference type="PANTHER" id="PTHR46082:SF11">
    <property type="entry name" value="AAA+ ATPASE DOMAIN-CONTAINING PROTEIN-RELATED"/>
    <property type="match status" value="1"/>
</dbReference>
<name>A0A7C8JPB1_ORBOL</name>
<dbReference type="Gene3D" id="3.40.50.1580">
    <property type="entry name" value="Nucleoside phosphorylase domain"/>
    <property type="match status" value="1"/>
</dbReference>
<sequence>MSFFSNVPNAPPPLVSGLLPLPIYKHLKYPSFNLGATPLRGPGPLDLFPINASVPYAIARYLVADLLVTNPSFTAAYEGSDIKKFNLHSLNYFCSTVNVGLAPNSVLIDCTLKFVSYYPSKNGDGEMVKGGEMEVRFVPLPGSETPIIMARKSPMARTGALNKQPTALLAALKFLQTEHDRNGFEVQGSLDRLKKLYPRLGAAYTTRPNPRSDSSSAQPPKDDNLQIHYGLIVPDNQIIKDAEFRGSLDKSLGGKVLCIEMEAVGLMDDFPCMVIQSIYDYANVRKNDDWYEELEVLVNQLTIDSTIGLDDWPDVLQFMLKRLEWIAYNSFPLPKPPPLLAPKPPVSISRESTTIIQSSEEEQAPNSSELAGENRESSSTPTAAPTVDVEATQTQQDPTVQAPASSQPHDPPSVSSTQSTTIPATQFPSDTVNSNNTEKFLPPTLLSSLNSLVTLLNNTFPTAPPHTIQRFAELISKPNKHYRSLAKFLRACHRVVSVTSGADKFPLPISHDGQSSSNAIPIGSGLVNDDDGATGATLTPIPWASAREYVANNGVDAAGSPVSDEGVAALVSDEGGNGISQGELLRKEQEADVVITEGTSEDGPMVGGPPELDAADVGPQPEGTVFGEAPKDSDGDKEADKMDVDEKVEEKGE</sequence>
<dbReference type="SUPFAM" id="SSF53167">
    <property type="entry name" value="Purine and uridine phosphorylases"/>
    <property type="match status" value="1"/>
</dbReference>
<gene>
    <name evidence="3" type="ORF">TWF703_001432</name>
</gene>
<dbReference type="InterPro" id="IPR035994">
    <property type="entry name" value="Nucleoside_phosphorylase_sf"/>
</dbReference>
<evidence type="ECO:0000313" key="3">
    <source>
        <dbReference type="EMBL" id="KAF3122286.1"/>
    </source>
</evidence>
<dbReference type="EMBL" id="WIQZ01000122">
    <property type="protein sequence ID" value="KAF3122286.1"/>
    <property type="molecule type" value="Genomic_DNA"/>
</dbReference>
<protein>
    <submittedName>
        <fullName evidence="3">Uncharacterized protein</fullName>
    </submittedName>
</protein>